<dbReference type="NCBIfam" id="NF002199">
    <property type="entry name" value="PRK01060.1-4"/>
    <property type="match status" value="1"/>
</dbReference>
<dbReference type="CDD" id="cd00019">
    <property type="entry name" value="AP2Ec"/>
    <property type="match status" value="1"/>
</dbReference>
<keyword evidence="12" id="KW-1185">Reference proteome</keyword>
<keyword evidence="5" id="KW-0227">DNA damage</keyword>
<feature type="domain" description="Xylose isomerase-like TIM barrel" evidence="10">
    <location>
        <begin position="98"/>
        <end position="358"/>
    </location>
</feature>
<evidence type="ECO:0000256" key="1">
    <source>
        <dbReference type="ARBA" id="ARBA00001947"/>
    </source>
</evidence>
<comment type="caution">
    <text evidence="11">The sequence shown here is derived from an EMBL/GenBank/DDBJ whole genome shotgun (WGS) entry which is preliminary data.</text>
</comment>
<dbReference type="GO" id="GO:0003906">
    <property type="term" value="F:DNA-(apurinic or apyrimidinic site) endonuclease activity"/>
    <property type="evidence" value="ECO:0007669"/>
    <property type="project" value="TreeGrafter"/>
</dbReference>
<evidence type="ECO:0000256" key="3">
    <source>
        <dbReference type="ARBA" id="ARBA00021759"/>
    </source>
</evidence>
<evidence type="ECO:0000256" key="7">
    <source>
        <dbReference type="ARBA" id="ARBA00022833"/>
    </source>
</evidence>
<protein>
    <recommendedName>
        <fullName evidence="3">Apurinic-apyrimidinic endonuclease 1</fullName>
    </recommendedName>
</protein>
<dbReference type="GO" id="GO:0005634">
    <property type="term" value="C:nucleus"/>
    <property type="evidence" value="ECO:0007669"/>
    <property type="project" value="TreeGrafter"/>
</dbReference>
<dbReference type="PANTHER" id="PTHR21445">
    <property type="entry name" value="ENDONUCLEASE IV ENDODEOXYRIBONUCLEASE IV"/>
    <property type="match status" value="1"/>
</dbReference>
<evidence type="ECO:0000313" key="11">
    <source>
        <dbReference type="EMBL" id="KAF7359042.1"/>
    </source>
</evidence>
<dbReference type="InterPro" id="IPR001719">
    <property type="entry name" value="AP_endonuc_2"/>
</dbReference>
<dbReference type="OrthoDB" id="7663182at2759"/>
<sequence length="459" mass="50479">MLRACSPRKLAWQLQTTFNSKRSTSSFLTMPKGPKRKQSNGDGAGIDESELPKPPVKRLKSTKTKIVDPPQYAVRAPSLWKVGAHVSAAGGIENAIINAASIGANSFALFVKSQRKWSSPPLSEASISGFKARLVEHGYDPLHILPHGSYLINLGNPDAEKRQKSYDCFLDDLKRCESLGLLLYNFHPGSTVGEATTDESISLIAGCINEAHRATEKVAGAGNIIGGDFNHLAKIIEQVDDKTRVGVCLDTCHMFAAGYDLRTKEGWENIVTDFDQQVGLSYLRGMHLNDSKTDCNSKKDRHENIGIIDTFFDSRGHVGIQGFHHILNDARFQNIPLILETPSFEKPEVWATEITALNSLSAVAADADADEQFVSLVDSVREVVKKAGGNSKTSKAPKKAAVKRGRRNQSRRIQIRTMISWNSVLELRVCLLLLYCGNFLCNEQPTSTDHVEESTDFAA</sequence>
<organism evidence="11 12">
    <name type="scientific">Mycena sanguinolenta</name>
    <dbReference type="NCBI Taxonomy" id="230812"/>
    <lineage>
        <taxon>Eukaryota</taxon>
        <taxon>Fungi</taxon>
        <taxon>Dikarya</taxon>
        <taxon>Basidiomycota</taxon>
        <taxon>Agaricomycotina</taxon>
        <taxon>Agaricomycetes</taxon>
        <taxon>Agaricomycetidae</taxon>
        <taxon>Agaricales</taxon>
        <taxon>Marasmiineae</taxon>
        <taxon>Mycenaceae</taxon>
        <taxon>Mycena</taxon>
    </lineage>
</organism>
<feature type="region of interest" description="Disordered" evidence="9">
    <location>
        <begin position="23"/>
        <end position="64"/>
    </location>
</feature>
<dbReference type="NCBIfam" id="TIGR00587">
    <property type="entry name" value="nfo"/>
    <property type="match status" value="1"/>
</dbReference>
<dbReference type="SMART" id="SM00518">
    <property type="entry name" value="AP2Ec"/>
    <property type="match status" value="1"/>
</dbReference>
<evidence type="ECO:0000256" key="8">
    <source>
        <dbReference type="ARBA" id="ARBA00023204"/>
    </source>
</evidence>
<dbReference type="GO" id="GO:0005739">
    <property type="term" value="C:mitochondrion"/>
    <property type="evidence" value="ECO:0007669"/>
    <property type="project" value="TreeGrafter"/>
</dbReference>
<keyword evidence="4" id="KW-0479">Metal-binding</keyword>
<comment type="cofactor">
    <cofactor evidence="1">
        <name>Zn(2+)</name>
        <dbReference type="ChEBI" id="CHEBI:29105"/>
    </cofactor>
</comment>
<dbReference type="InterPro" id="IPR018246">
    <property type="entry name" value="AP_endonuc_F2_Zn_BS"/>
</dbReference>
<dbReference type="InterPro" id="IPR036237">
    <property type="entry name" value="Xyl_isomerase-like_sf"/>
</dbReference>
<dbReference type="PROSITE" id="PS00731">
    <property type="entry name" value="AP_NUCLEASE_F2_3"/>
    <property type="match status" value="1"/>
</dbReference>
<evidence type="ECO:0000256" key="4">
    <source>
        <dbReference type="ARBA" id="ARBA00022723"/>
    </source>
</evidence>
<dbReference type="InterPro" id="IPR013022">
    <property type="entry name" value="Xyl_isomerase-like_TIM-brl"/>
</dbReference>
<comment type="similarity">
    <text evidence="2">Belongs to the AP endonuclease 2 family.</text>
</comment>
<dbReference type="GO" id="GO:0006284">
    <property type="term" value="P:base-excision repair"/>
    <property type="evidence" value="ECO:0007669"/>
    <property type="project" value="TreeGrafter"/>
</dbReference>
<dbReference type="SUPFAM" id="SSF51658">
    <property type="entry name" value="Xylose isomerase-like"/>
    <property type="match status" value="1"/>
</dbReference>
<feature type="compositionally biased region" description="Basic residues" evidence="9">
    <location>
        <begin position="395"/>
        <end position="408"/>
    </location>
</feature>
<evidence type="ECO:0000256" key="6">
    <source>
        <dbReference type="ARBA" id="ARBA00022801"/>
    </source>
</evidence>
<dbReference type="Gene3D" id="3.20.20.150">
    <property type="entry name" value="Divalent-metal-dependent TIM barrel enzymes"/>
    <property type="match status" value="1"/>
</dbReference>
<name>A0A8H6YH69_9AGAR</name>
<gene>
    <name evidence="11" type="ORF">MSAN_01244900</name>
</gene>
<dbReference type="PROSITE" id="PS00729">
    <property type="entry name" value="AP_NUCLEASE_F2_1"/>
    <property type="match status" value="1"/>
</dbReference>
<dbReference type="PROSITE" id="PS00730">
    <property type="entry name" value="AP_NUCLEASE_F2_2"/>
    <property type="match status" value="1"/>
</dbReference>
<dbReference type="EMBL" id="JACAZH010000009">
    <property type="protein sequence ID" value="KAF7359042.1"/>
    <property type="molecule type" value="Genomic_DNA"/>
</dbReference>
<reference evidence="11" key="1">
    <citation type="submission" date="2020-05" db="EMBL/GenBank/DDBJ databases">
        <title>Mycena genomes resolve the evolution of fungal bioluminescence.</title>
        <authorList>
            <person name="Tsai I.J."/>
        </authorList>
    </citation>
    <scope>NUCLEOTIDE SEQUENCE</scope>
    <source>
        <strain evidence="11">160909Yilan</strain>
    </source>
</reference>
<feature type="region of interest" description="Disordered" evidence="9">
    <location>
        <begin position="388"/>
        <end position="408"/>
    </location>
</feature>
<evidence type="ECO:0000313" key="12">
    <source>
        <dbReference type="Proteomes" id="UP000623467"/>
    </source>
</evidence>
<dbReference type="PANTHER" id="PTHR21445:SF0">
    <property type="entry name" value="APURINIC-APYRIMIDINIC ENDONUCLEASE"/>
    <property type="match status" value="1"/>
</dbReference>
<evidence type="ECO:0000256" key="9">
    <source>
        <dbReference type="SAM" id="MobiDB-lite"/>
    </source>
</evidence>
<evidence type="ECO:0000259" key="10">
    <source>
        <dbReference type="Pfam" id="PF01261"/>
    </source>
</evidence>
<proteinExistence type="inferred from homology"/>
<dbReference type="PROSITE" id="PS51432">
    <property type="entry name" value="AP_NUCLEASE_F2_4"/>
    <property type="match status" value="1"/>
</dbReference>
<dbReference type="FunFam" id="3.20.20.150:FF:000001">
    <property type="entry name" value="Probable endonuclease 4"/>
    <property type="match status" value="1"/>
</dbReference>
<keyword evidence="8" id="KW-0234">DNA repair</keyword>
<keyword evidence="6" id="KW-0378">Hydrolase</keyword>
<keyword evidence="7" id="KW-0862">Zinc</keyword>
<dbReference type="HAMAP" id="MF_00152">
    <property type="entry name" value="Nfo"/>
    <property type="match status" value="1"/>
</dbReference>
<dbReference type="Pfam" id="PF01261">
    <property type="entry name" value="AP_endonuc_2"/>
    <property type="match status" value="1"/>
</dbReference>
<dbReference type="Proteomes" id="UP000623467">
    <property type="component" value="Unassembled WGS sequence"/>
</dbReference>
<accession>A0A8H6YH69</accession>
<dbReference type="AlphaFoldDB" id="A0A8H6YH69"/>
<dbReference type="GO" id="GO:0008081">
    <property type="term" value="F:phosphoric diester hydrolase activity"/>
    <property type="evidence" value="ECO:0007669"/>
    <property type="project" value="TreeGrafter"/>
</dbReference>
<evidence type="ECO:0000256" key="2">
    <source>
        <dbReference type="ARBA" id="ARBA00005340"/>
    </source>
</evidence>
<evidence type="ECO:0000256" key="5">
    <source>
        <dbReference type="ARBA" id="ARBA00022763"/>
    </source>
</evidence>
<dbReference type="GO" id="GO:0008270">
    <property type="term" value="F:zinc ion binding"/>
    <property type="evidence" value="ECO:0007669"/>
    <property type="project" value="InterPro"/>
</dbReference>
<dbReference type="GO" id="GO:0003677">
    <property type="term" value="F:DNA binding"/>
    <property type="evidence" value="ECO:0007669"/>
    <property type="project" value="InterPro"/>
</dbReference>